<protein>
    <recommendedName>
        <fullName evidence="3">Carboxylic ester hydrolase</fullName>
        <ecNumber evidence="3">3.1.1.-</ecNumber>
    </recommendedName>
</protein>
<evidence type="ECO:0000313" key="6">
    <source>
        <dbReference type="Proteomes" id="UP001556367"/>
    </source>
</evidence>
<feature type="domain" description="Carboxylesterase type B" evidence="4">
    <location>
        <begin position="20"/>
        <end position="533"/>
    </location>
</feature>
<dbReference type="PROSITE" id="PS00122">
    <property type="entry name" value="CARBOXYLESTERASE_B_1"/>
    <property type="match status" value="1"/>
</dbReference>
<evidence type="ECO:0000259" key="4">
    <source>
        <dbReference type="Pfam" id="PF00135"/>
    </source>
</evidence>
<dbReference type="InterPro" id="IPR002018">
    <property type="entry name" value="CarbesteraseB"/>
</dbReference>
<comment type="caution">
    <text evidence="5">The sequence shown here is derived from an EMBL/GenBank/DDBJ whole genome shotgun (WGS) entry which is preliminary data.</text>
</comment>
<feature type="signal peptide" evidence="3">
    <location>
        <begin position="1"/>
        <end position="16"/>
    </location>
</feature>
<evidence type="ECO:0000256" key="1">
    <source>
        <dbReference type="ARBA" id="ARBA00005964"/>
    </source>
</evidence>
<dbReference type="SUPFAM" id="SSF53474">
    <property type="entry name" value="alpha/beta-Hydrolases"/>
    <property type="match status" value="1"/>
</dbReference>
<dbReference type="PANTHER" id="PTHR11559">
    <property type="entry name" value="CARBOXYLESTERASE"/>
    <property type="match status" value="1"/>
</dbReference>
<proteinExistence type="inferred from homology"/>
<keyword evidence="2 3" id="KW-0378">Hydrolase</keyword>
<dbReference type="InterPro" id="IPR050309">
    <property type="entry name" value="Type-B_Carboxylest/Lipase"/>
</dbReference>
<comment type="similarity">
    <text evidence="1 3">Belongs to the type-B carboxylesterase/lipase family.</text>
</comment>
<dbReference type="Pfam" id="PF00135">
    <property type="entry name" value="COesterase"/>
    <property type="match status" value="1"/>
</dbReference>
<dbReference type="PROSITE" id="PS00941">
    <property type="entry name" value="CARBOXYLESTERASE_B_2"/>
    <property type="match status" value="1"/>
</dbReference>
<name>A0ABR3IWK4_9AGAR</name>
<dbReference type="InterPro" id="IPR019819">
    <property type="entry name" value="Carboxylesterase_B_CS"/>
</dbReference>
<keyword evidence="3" id="KW-0732">Signal</keyword>
<accession>A0ABR3IWK4</accession>
<dbReference type="EMBL" id="JASNQZ010000015">
    <property type="protein sequence ID" value="KAL0947591.1"/>
    <property type="molecule type" value="Genomic_DNA"/>
</dbReference>
<evidence type="ECO:0000313" key="5">
    <source>
        <dbReference type="EMBL" id="KAL0947591.1"/>
    </source>
</evidence>
<dbReference type="InterPro" id="IPR029058">
    <property type="entry name" value="AB_hydrolase_fold"/>
</dbReference>
<sequence length="547" mass="58562">MRLSWSIILVLPSVIAAPQVKLGKTTLIGRDITPFRQEFFGGIPFTEPPVGRLRLKPPVLKTSLSVPTFDASSFGLACMQTGVSAEKMSEDCLTINVLRPAGTPANASLPVMAWVYGGSFTHGDASIYNASAIVAQSAIRGTPIVYVNFNYRLGPLGFPQGREADNRGALNLALKDQLAALEWIQCNIGLFGGDKSKVTVFGESAGAISLAILFLNSPIQRLARAAIFESGSAATSMNFDAERREGNWQAFVAAVPQCASFAGTTNSFACLQSVTNSSVLLQAAQTAAVVSGEEFPWDPTIDGPGGLMPDIPSRLFAKGKFARLPFISGTNLDEGTVFSPSNVNSTEQVRQAIIASFTPSPLGPESLSNAADRLLELYPDVPALGSPFGTGNETFGLSSQFKRIAALQGDLGFHSQRRFWTQTAANAGVKTFGYHFTDPQTGSPQDGVSHGSEVFYVYGALALTGGTPSAIKLSSVMIDYWVSFATSLDPNDGKGNPRPNWEQYTPKNKAVIQLNGANTTMIPDTYREEQISFINSIPLVFHHRRSL</sequence>
<gene>
    <name evidence="5" type="ORF">HGRIS_013680</name>
</gene>
<dbReference type="Gene3D" id="3.40.50.1820">
    <property type="entry name" value="alpha/beta hydrolase"/>
    <property type="match status" value="1"/>
</dbReference>
<reference evidence="6" key="1">
    <citation type="submission" date="2024-06" db="EMBL/GenBank/DDBJ databases">
        <title>Multi-omics analyses provide insights into the biosynthesis of the anticancer antibiotic pleurotin in Hohenbuehelia grisea.</title>
        <authorList>
            <person name="Weaver J.A."/>
            <person name="Alberti F."/>
        </authorList>
    </citation>
    <scope>NUCLEOTIDE SEQUENCE [LARGE SCALE GENOMIC DNA]</scope>
    <source>
        <strain evidence="6">T-177</strain>
    </source>
</reference>
<evidence type="ECO:0000256" key="3">
    <source>
        <dbReference type="RuleBase" id="RU361235"/>
    </source>
</evidence>
<dbReference type="InterPro" id="IPR019826">
    <property type="entry name" value="Carboxylesterase_B_AS"/>
</dbReference>
<dbReference type="Proteomes" id="UP001556367">
    <property type="component" value="Unassembled WGS sequence"/>
</dbReference>
<evidence type="ECO:0000256" key="2">
    <source>
        <dbReference type="ARBA" id="ARBA00022801"/>
    </source>
</evidence>
<organism evidence="5 6">
    <name type="scientific">Hohenbuehelia grisea</name>
    <dbReference type="NCBI Taxonomy" id="104357"/>
    <lineage>
        <taxon>Eukaryota</taxon>
        <taxon>Fungi</taxon>
        <taxon>Dikarya</taxon>
        <taxon>Basidiomycota</taxon>
        <taxon>Agaricomycotina</taxon>
        <taxon>Agaricomycetes</taxon>
        <taxon>Agaricomycetidae</taxon>
        <taxon>Agaricales</taxon>
        <taxon>Pleurotineae</taxon>
        <taxon>Pleurotaceae</taxon>
        <taxon>Hohenbuehelia</taxon>
    </lineage>
</organism>
<feature type="chain" id="PRO_5044999025" description="Carboxylic ester hydrolase" evidence="3">
    <location>
        <begin position="17"/>
        <end position="547"/>
    </location>
</feature>
<keyword evidence="6" id="KW-1185">Reference proteome</keyword>
<dbReference type="EC" id="3.1.1.-" evidence="3"/>